<dbReference type="InterPro" id="IPR027268">
    <property type="entry name" value="Peptidase_M4/M1_CTD_sf"/>
</dbReference>
<dbReference type="EMBL" id="CP002830">
    <property type="protein sequence ID" value="AEI63000.1"/>
    <property type="molecule type" value="Genomic_DNA"/>
</dbReference>
<accession>F8CPX7</accession>
<organism evidence="6 7">
    <name type="scientific">Myxococcus fulvus (strain ATCC BAA-855 / HW-1)</name>
    <dbReference type="NCBI Taxonomy" id="483219"/>
    <lineage>
        <taxon>Bacteria</taxon>
        <taxon>Pseudomonadati</taxon>
        <taxon>Myxococcota</taxon>
        <taxon>Myxococcia</taxon>
        <taxon>Myxococcales</taxon>
        <taxon>Cystobacterineae</taxon>
        <taxon>Myxococcaceae</taxon>
        <taxon>Myxococcus</taxon>
    </lineage>
</organism>
<dbReference type="Pfam" id="PF01433">
    <property type="entry name" value="Peptidase_M1"/>
    <property type="match status" value="1"/>
</dbReference>
<feature type="transmembrane region" description="Helical" evidence="4">
    <location>
        <begin position="17"/>
        <end position="35"/>
    </location>
</feature>
<feature type="transmembrane region" description="Helical" evidence="4">
    <location>
        <begin position="171"/>
        <end position="191"/>
    </location>
</feature>
<dbReference type="KEGG" id="mfu:LILAB_05395"/>
<keyword evidence="2" id="KW-0862">Zinc</keyword>
<dbReference type="eggNOG" id="COG0308">
    <property type="taxonomic scope" value="Bacteria"/>
</dbReference>
<feature type="transmembrane region" description="Helical" evidence="4">
    <location>
        <begin position="405"/>
        <end position="432"/>
    </location>
</feature>
<feature type="active site" description="Proton acceptor" evidence="1">
    <location>
        <position position="937"/>
    </location>
</feature>
<feature type="binding site" evidence="2">
    <location>
        <position position="960"/>
    </location>
    <ligand>
        <name>Zn(2+)</name>
        <dbReference type="ChEBI" id="CHEBI:29105"/>
        <note>catalytic</note>
    </ligand>
</feature>
<feature type="transmembrane region" description="Helical" evidence="4">
    <location>
        <begin position="324"/>
        <end position="344"/>
    </location>
</feature>
<keyword evidence="2" id="KW-0479">Metal-binding</keyword>
<dbReference type="AlphaFoldDB" id="F8CPX7"/>
<evidence type="ECO:0000256" key="4">
    <source>
        <dbReference type="SAM" id="Phobius"/>
    </source>
</evidence>
<dbReference type="HOGENOM" id="CLU_007999_0_0_7"/>
<comment type="cofactor">
    <cofactor evidence="2">
        <name>Zn(2+)</name>
        <dbReference type="ChEBI" id="CHEBI:29105"/>
    </cofactor>
    <text evidence="2">Binds 1 zinc ion per subunit.</text>
</comment>
<feature type="transmembrane region" description="Helical" evidence="4">
    <location>
        <begin position="527"/>
        <end position="546"/>
    </location>
</feature>
<evidence type="ECO:0000256" key="1">
    <source>
        <dbReference type="PIRSR" id="PIRSR634015-1"/>
    </source>
</evidence>
<feature type="transmembrane region" description="Helical" evidence="4">
    <location>
        <begin position="55"/>
        <end position="75"/>
    </location>
</feature>
<evidence type="ECO:0000256" key="2">
    <source>
        <dbReference type="PIRSR" id="PIRSR634015-3"/>
    </source>
</evidence>
<dbReference type="GO" id="GO:0008237">
    <property type="term" value="F:metallopeptidase activity"/>
    <property type="evidence" value="ECO:0007669"/>
    <property type="project" value="InterPro"/>
</dbReference>
<feature type="transmembrane region" description="Helical" evidence="4">
    <location>
        <begin position="474"/>
        <end position="491"/>
    </location>
</feature>
<dbReference type="Proteomes" id="UP000000488">
    <property type="component" value="Chromosome"/>
</dbReference>
<feature type="binding site" evidence="2">
    <location>
        <position position="940"/>
    </location>
    <ligand>
        <name>Zn(2+)</name>
        <dbReference type="ChEBI" id="CHEBI:29105"/>
        <note>catalytic</note>
    </ligand>
</feature>
<feature type="binding site" evidence="2">
    <location>
        <position position="936"/>
    </location>
    <ligand>
        <name>Zn(2+)</name>
        <dbReference type="ChEBI" id="CHEBI:29105"/>
        <note>catalytic</note>
    </ligand>
</feature>
<sequence length="1188" mass="130700">MTGELLRFEWRLQTRQAAFFVAAAVFLAMAFVFVGTGYGPDNAHVNSPASVMQSLGFLSLFSVFVLSAFCANAALRDSEHRMAPLVYATPVSKGMYLSVRLTGALLAALAVFTVTALGLMLAPWVLDVDPERRGSWEVLRYGWALAVMVLPNLLFAASLLFAIATLSRSALATHVGAIFLYALYFVGALLGNSPLMAGARPQTPEALARAALLDPFGLSAFFAQTRYWTEHERNTRLLPLEGAFLSNRLLWLGVSAAVLAFVYHRFTFRAAPRARPRRGEPEAARARGAPYRPVGITPGEGARFRAALGSTLKVEARALLKSRAFLALMVLWVFVLGMEVAASATQAEYGTRLLPTTGLLVQALQAPLFLFGSLCLVYFGAELAWRERGVRLNELLDATPASSAVFYLAKLAVLALQVLLLITSAVGIAALFQLSRGHLDLEPALYLSLLYFSGLPLLLFAVAVLWLQVLSPHRYVGMFLGLLLALAMRQGDLVGLEHGLLRYASGPPLRHSDMNGFGAGVHGFNTYMVYWSALAGVLGWLTWGLWRRGVSPPLRERLAALPRVWGRGGMTAAAACLGLFALAGASIFHDTHVLNRYETRAQLADWQADYEKAYQRLESLPQPSIVAVTARVDLYPGEARYHVAGRYALENQTPAPIQRVWLSVRRDARDATLSLPGARRVQHDSRFGMSEFELAAPLLPGERIELAFTLDMARRGIREGAHDTSIVENGSFISNQEAFPAIGYRKGHELRDARERRQRGLPEAPRVEAEAEGDLGAAEGDGGQRAWTTLDLTVSTPEDQLAVAPGALRRTWTEEGRRVFRYVMERPMRNRFAVVSARYAVRTARHRGVDVEVYYHPTHAHNVERMLHAATRSLDVLEAQLGRYPHRQLRIVEVPSTWDFGALALSNTLYSPEHRGFLTAPGEPGTVDLISRRIAHEVAHQWWGHQVDPVSGPGGLLITESLAKYAEQRVLKALHGEAQVRQVLAFDLERYLRGRAEADGEEPPLLQVKDEPHLYYGKGAVVLHALEDLLGEAALDRALRQLVQRHAHPGPQPTSGDLLALLHAEATEAMRPLVDQWLTEVVLYDLKVESAACEPLADGRYRVTARMSASKHARRNGQDVPLPMDESLDVAVFAGDAALSSVKHRFTGGITEVSLTVGRRPASIGIDPFLRRVSRERTGTVWKLDAPE</sequence>
<evidence type="ECO:0000256" key="3">
    <source>
        <dbReference type="SAM" id="MobiDB-lite"/>
    </source>
</evidence>
<feature type="active site" description="Proton donor" evidence="1">
    <location>
        <position position="1016"/>
    </location>
</feature>
<feature type="transmembrane region" description="Helical" evidence="4">
    <location>
        <begin position="364"/>
        <end position="385"/>
    </location>
</feature>
<dbReference type="STRING" id="483219.LILAB_05395"/>
<evidence type="ECO:0000259" key="5">
    <source>
        <dbReference type="Pfam" id="PF01433"/>
    </source>
</evidence>
<protein>
    <recommendedName>
        <fullName evidence="5">Peptidase M1 membrane alanine aminopeptidase domain-containing protein</fullName>
    </recommendedName>
</protein>
<feature type="transmembrane region" description="Helical" evidence="4">
    <location>
        <begin position="249"/>
        <end position="268"/>
    </location>
</feature>
<evidence type="ECO:0000313" key="6">
    <source>
        <dbReference type="EMBL" id="AEI63000.1"/>
    </source>
</evidence>
<gene>
    <name evidence="6" type="ordered locus">LILAB_05395</name>
</gene>
<name>F8CPX7_MYXFH</name>
<keyword evidence="4" id="KW-0812">Transmembrane</keyword>
<dbReference type="InterPro" id="IPR034015">
    <property type="entry name" value="M1_LTA4H"/>
</dbReference>
<feature type="transmembrane region" description="Helical" evidence="4">
    <location>
        <begin position="96"/>
        <end position="121"/>
    </location>
</feature>
<dbReference type="PANTHER" id="PTHR45726">
    <property type="entry name" value="LEUKOTRIENE A-4 HYDROLASE"/>
    <property type="match status" value="1"/>
</dbReference>
<feature type="compositionally biased region" description="Basic and acidic residues" evidence="3">
    <location>
        <begin position="754"/>
        <end position="769"/>
    </location>
</feature>
<proteinExistence type="predicted"/>
<dbReference type="GO" id="GO:0008270">
    <property type="term" value="F:zinc ion binding"/>
    <property type="evidence" value="ECO:0007669"/>
    <property type="project" value="InterPro"/>
</dbReference>
<keyword evidence="4" id="KW-0472">Membrane</keyword>
<feature type="region of interest" description="Disordered" evidence="3">
    <location>
        <begin position="754"/>
        <end position="782"/>
    </location>
</feature>
<keyword evidence="4" id="KW-1133">Transmembrane helix</keyword>
<dbReference type="InterPro" id="IPR014782">
    <property type="entry name" value="Peptidase_M1_dom"/>
</dbReference>
<dbReference type="Gene3D" id="1.10.390.10">
    <property type="entry name" value="Neutral Protease Domain 2"/>
    <property type="match status" value="1"/>
</dbReference>
<evidence type="ECO:0000313" key="7">
    <source>
        <dbReference type="Proteomes" id="UP000000488"/>
    </source>
</evidence>
<feature type="domain" description="Peptidase M1 membrane alanine aminopeptidase" evidence="5">
    <location>
        <begin position="873"/>
        <end position="1077"/>
    </location>
</feature>
<feature type="transmembrane region" description="Helical" evidence="4">
    <location>
        <begin position="567"/>
        <end position="588"/>
    </location>
</feature>
<feature type="transmembrane region" description="Helical" evidence="4">
    <location>
        <begin position="444"/>
        <end position="467"/>
    </location>
</feature>
<dbReference type="PANTHER" id="PTHR45726:SF3">
    <property type="entry name" value="LEUKOTRIENE A-4 HYDROLASE"/>
    <property type="match status" value="1"/>
</dbReference>
<reference evidence="6 7" key="1">
    <citation type="journal article" date="2011" name="J. Bacteriol.">
        <title>Genome sequence of the halotolerant marine bacterium Myxococcus fulvus HW-1.</title>
        <authorList>
            <person name="Li Z.F."/>
            <person name="Li X."/>
            <person name="Liu H."/>
            <person name="Liu X."/>
            <person name="Han K."/>
            <person name="Wu Z.H."/>
            <person name="Hu W."/>
            <person name="Li F.F."/>
            <person name="Li Y.Z."/>
        </authorList>
    </citation>
    <scope>NUCLEOTIDE SEQUENCE [LARGE SCALE GENOMIC DNA]</scope>
    <source>
        <strain evidence="7">ATCC BAA-855 / HW-1</strain>
    </source>
</reference>
<dbReference type="SUPFAM" id="SSF55486">
    <property type="entry name" value="Metalloproteases ('zincins'), catalytic domain"/>
    <property type="match status" value="1"/>
</dbReference>
<feature type="transmembrane region" description="Helical" evidence="4">
    <location>
        <begin position="141"/>
        <end position="164"/>
    </location>
</feature>